<feature type="domain" description="KANL3/Tex30 alpha/beta hydrolase-like" evidence="1">
    <location>
        <begin position="163"/>
        <end position="265"/>
    </location>
</feature>
<name>A0ABW4LX64_9BACI</name>
<dbReference type="InterPro" id="IPR046879">
    <property type="entry name" value="KANL3/Tex30_Abhydrolase"/>
</dbReference>
<proteinExistence type="predicted"/>
<reference evidence="4" key="1">
    <citation type="journal article" date="2019" name="Int. J. Syst. Evol. Microbiol.">
        <title>The Global Catalogue of Microorganisms (GCM) 10K type strain sequencing project: providing services to taxonomists for standard genome sequencing and annotation.</title>
        <authorList>
            <consortium name="The Broad Institute Genomics Platform"/>
            <consortium name="The Broad Institute Genome Sequencing Center for Infectious Disease"/>
            <person name="Wu L."/>
            <person name="Ma J."/>
        </authorList>
    </citation>
    <scope>NUCLEOTIDE SEQUENCE [LARGE SCALE GENOMIC DNA]</scope>
    <source>
        <strain evidence="4">CCUG 49339</strain>
    </source>
</reference>
<accession>A0ABW4LX64</accession>
<keyword evidence="4" id="KW-1185">Reference proteome</keyword>
<evidence type="ECO:0000313" key="4">
    <source>
        <dbReference type="Proteomes" id="UP001597214"/>
    </source>
</evidence>
<protein>
    <submittedName>
        <fullName evidence="3">Alpha/beta hydrolase</fullName>
    </submittedName>
</protein>
<dbReference type="SUPFAM" id="SSF53474">
    <property type="entry name" value="alpha/beta-Hydrolases"/>
    <property type="match status" value="1"/>
</dbReference>
<evidence type="ECO:0000259" key="1">
    <source>
        <dbReference type="Pfam" id="PF20408"/>
    </source>
</evidence>
<evidence type="ECO:0000313" key="3">
    <source>
        <dbReference type="EMBL" id="MFD1738748.1"/>
    </source>
</evidence>
<dbReference type="Gene3D" id="3.40.50.1820">
    <property type="entry name" value="alpha/beta hydrolase"/>
    <property type="match status" value="1"/>
</dbReference>
<dbReference type="Proteomes" id="UP001597214">
    <property type="component" value="Unassembled WGS sequence"/>
</dbReference>
<dbReference type="Pfam" id="PF22316">
    <property type="entry name" value="ABhydrolase-like_N"/>
    <property type="match status" value="1"/>
</dbReference>
<sequence length="315" mass="36359">MTRLTYASLLNKTLEINASEGSLTAYKFITKYADQVKGNKAQIFNFRYCLASSSGLEQEALSILREAIIENGYWYSYDYISQDDDLKNLHKYKEFQDMMQICKEREVTAQRLTKPQLKVVQSEKNSEVETVIVALHGNQENIDITEPRWKLPSQETILALPQSSSIAFSDAYMWDNVEQGTKELKDHLTYLSENYNVRKEKVIVGGFSAGARVALKAILNDEIECKGYILMGPWLPEIEEWEVLLDRLKKKNSKGYIICGDKDQDCFEGTEKFVSLLEKKEIPYTYTIIEGLTHEYPENFNKHLSDAINYIYNTK</sequence>
<feature type="domain" description="BCE-2095-like N-terminal" evidence="2">
    <location>
        <begin position="5"/>
        <end position="110"/>
    </location>
</feature>
<evidence type="ECO:0000259" key="2">
    <source>
        <dbReference type="Pfam" id="PF22316"/>
    </source>
</evidence>
<dbReference type="InterPro" id="IPR029058">
    <property type="entry name" value="AB_hydrolase_fold"/>
</dbReference>
<dbReference type="GO" id="GO:0016787">
    <property type="term" value="F:hydrolase activity"/>
    <property type="evidence" value="ECO:0007669"/>
    <property type="project" value="UniProtKB-KW"/>
</dbReference>
<gene>
    <name evidence="3" type="ORF">ACFSCX_19715</name>
</gene>
<comment type="caution">
    <text evidence="3">The sequence shown here is derived from an EMBL/GenBank/DDBJ whole genome shotgun (WGS) entry which is preliminary data.</text>
</comment>
<keyword evidence="3" id="KW-0378">Hydrolase</keyword>
<dbReference type="EMBL" id="JBHUEM010000046">
    <property type="protein sequence ID" value="MFD1738748.1"/>
    <property type="molecule type" value="Genomic_DNA"/>
</dbReference>
<dbReference type="InterPro" id="IPR054527">
    <property type="entry name" value="BCE_2095-like_N"/>
</dbReference>
<dbReference type="RefSeq" id="WP_377930036.1">
    <property type="nucleotide sequence ID" value="NZ_JBHUEM010000046.1"/>
</dbReference>
<dbReference type="Pfam" id="PF20408">
    <property type="entry name" value="Abhydrolase_11"/>
    <property type="match status" value="1"/>
</dbReference>
<organism evidence="3 4">
    <name type="scientific">Bacillus salitolerans</name>
    <dbReference type="NCBI Taxonomy" id="1437434"/>
    <lineage>
        <taxon>Bacteria</taxon>
        <taxon>Bacillati</taxon>
        <taxon>Bacillota</taxon>
        <taxon>Bacilli</taxon>
        <taxon>Bacillales</taxon>
        <taxon>Bacillaceae</taxon>
        <taxon>Bacillus</taxon>
    </lineage>
</organism>